<reference evidence="2 3" key="1">
    <citation type="submission" date="2020-04" db="EMBL/GenBank/DDBJ databases">
        <authorList>
            <person name="De Canck E."/>
        </authorList>
    </citation>
    <scope>NUCLEOTIDE SEQUENCE [LARGE SCALE GENOMIC DNA]</scope>
    <source>
        <strain evidence="2 3">LMG 1861</strain>
    </source>
</reference>
<protein>
    <recommendedName>
        <fullName evidence="4">Lipoprotein</fullName>
    </recommendedName>
</protein>
<proteinExistence type="predicted"/>
<dbReference type="PROSITE" id="PS51257">
    <property type="entry name" value="PROKAR_LIPOPROTEIN"/>
    <property type="match status" value="1"/>
</dbReference>
<evidence type="ECO:0000256" key="1">
    <source>
        <dbReference type="SAM" id="SignalP"/>
    </source>
</evidence>
<gene>
    <name evidence="2" type="ORF">LMG1861_03870</name>
</gene>
<evidence type="ECO:0000313" key="2">
    <source>
        <dbReference type="EMBL" id="CAB3892327.1"/>
    </source>
</evidence>
<dbReference type="AlphaFoldDB" id="A0A6S7E1V7"/>
<sequence length="145" mass="15880">MKAILAAMLTVLLSACASKIVSYTPVPAPADPLAVIEQVLSEQPQKYRPEGVRATGTYVEFGDGVIAQQSAWNPARAKAKQTTVRLYYTSIAQNRLRERGRWWIVQSLNKQGSLLASAWTDDKDAALRYIAALEAMRDRAAASAN</sequence>
<dbReference type="RefSeq" id="WP_175129244.1">
    <property type="nucleotide sequence ID" value="NZ_CADILD010000002.1"/>
</dbReference>
<accession>A0A6S7E1V7</accession>
<dbReference type="Proteomes" id="UP000494105">
    <property type="component" value="Unassembled WGS sequence"/>
</dbReference>
<keyword evidence="1" id="KW-0732">Signal</keyword>
<dbReference type="EMBL" id="CADILD010000002">
    <property type="protein sequence ID" value="CAB3892327.1"/>
    <property type="molecule type" value="Genomic_DNA"/>
</dbReference>
<evidence type="ECO:0000313" key="3">
    <source>
        <dbReference type="Proteomes" id="UP000494105"/>
    </source>
</evidence>
<evidence type="ECO:0008006" key="4">
    <source>
        <dbReference type="Google" id="ProtNLM"/>
    </source>
</evidence>
<feature type="chain" id="PRO_5028850066" description="Lipoprotein" evidence="1">
    <location>
        <begin position="18"/>
        <end position="145"/>
    </location>
</feature>
<organism evidence="2 3">
    <name type="scientific">Achromobacter piechaudii</name>
    <dbReference type="NCBI Taxonomy" id="72556"/>
    <lineage>
        <taxon>Bacteria</taxon>
        <taxon>Pseudomonadati</taxon>
        <taxon>Pseudomonadota</taxon>
        <taxon>Betaproteobacteria</taxon>
        <taxon>Burkholderiales</taxon>
        <taxon>Alcaligenaceae</taxon>
        <taxon>Achromobacter</taxon>
    </lineage>
</organism>
<feature type="signal peptide" evidence="1">
    <location>
        <begin position="1"/>
        <end position="17"/>
    </location>
</feature>
<name>A0A6S7E1V7_9BURK</name>